<keyword evidence="4" id="KW-1185">Reference proteome</keyword>
<dbReference type="PANTHER" id="PTHR36157:SF2">
    <property type="entry name" value="DOMAIN OF UNKNOWN FUNCTION DX DOMAIN-CONTAINING PROTEIN"/>
    <property type="match status" value="1"/>
</dbReference>
<reference evidence="4" key="1">
    <citation type="submission" date="2011-07" db="EMBL/GenBank/DDBJ databases">
        <authorList>
            <consortium name="Caenorhabditis brenneri Sequencing and Analysis Consortium"/>
            <person name="Wilson R.K."/>
        </authorList>
    </citation>
    <scope>NUCLEOTIDE SEQUENCE [LARGE SCALE GENOMIC DNA]</scope>
    <source>
        <strain evidence="4">PB2801</strain>
    </source>
</reference>
<dbReference type="EMBL" id="GL379799">
    <property type="protein sequence ID" value="EGT34735.1"/>
    <property type="molecule type" value="Genomic_DNA"/>
</dbReference>
<accession>G0MLF6</accession>
<evidence type="ECO:0000313" key="3">
    <source>
        <dbReference type="EMBL" id="EGT34735.1"/>
    </source>
</evidence>
<protein>
    <recommendedName>
        <fullName evidence="2">Domain of unknown function DX domain-containing protein</fullName>
    </recommendedName>
</protein>
<sequence length="190" mass="21289">MEWCDENTKICCSDQSNDKSIQCPDGSTYPFIEPKCDFYNENVPLSGNCSNSLIATCLHGHCCPPVNIEKDFTYKTTYETNIPCDPRQPIRRVSWSFCNNLTRKVILLSGEMYEELTKAGENECENNNNCTMIGSVCAWGSVNSEKGTCIQNPVIILSFSQTLSYSLLGCSIALIVIFSILTTVFKRMIE</sequence>
<evidence type="ECO:0000256" key="1">
    <source>
        <dbReference type="SAM" id="Phobius"/>
    </source>
</evidence>
<proteinExistence type="predicted"/>
<organism evidence="4">
    <name type="scientific">Caenorhabditis brenneri</name>
    <name type="common">Nematode worm</name>
    <dbReference type="NCBI Taxonomy" id="135651"/>
    <lineage>
        <taxon>Eukaryota</taxon>
        <taxon>Metazoa</taxon>
        <taxon>Ecdysozoa</taxon>
        <taxon>Nematoda</taxon>
        <taxon>Chromadorea</taxon>
        <taxon>Rhabditida</taxon>
        <taxon>Rhabditina</taxon>
        <taxon>Rhabditomorpha</taxon>
        <taxon>Rhabditoidea</taxon>
        <taxon>Rhabditidae</taxon>
        <taxon>Peloderinae</taxon>
        <taxon>Caenorhabditis</taxon>
    </lineage>
</organism>
<dbReference type="PANTHER" id="PTHR36157">
    <property type="entry name" value="PROTEIN CBG12671-RELATED"/>
    <property type="match status" value="1"/>
</dbReference>
<dbReference type="OrthoDB" id="5870016at2759"/>
<dbReference type="AlphaFoldDB" id="G0MLF6"/>
<dbReference type="HOGENOM" id="CLU_1429165_0_0_1"/>
<keyword evidence="1" id="KW-0472">Membrane</keyword>
<dbReference type="InterPro" id="IPR002593">
    <property type="entry name" value="DX"/>
</dbReference>
<dbReference type="Pfam" id="PF01666">
    <property type="entry name" value="DX"/>
    <property type="match status" value="1"/>
</dbReference>
<evidence type="ECO:0000259" key="2">
    <source>
        <dbReference type="Pfam" id="PF01666"/>
    </source>
</evidence>
<dbReference type="OMA" id="EWCDENT"/>
<feature type="transmembrane region" description="Helical" evidence="1">
    <location>
        <begin position="163"/>
        <end position="185"/>
    </location>
</feature>
<keyword evidence="1" id="KW-1133">Transmembrane helix</keyword>
<dbReference type="Proteomes" id="UP000008068">
    <property type="component" value="Unassembled WGS sequence"/>
</dbReference>
<feature type="domain" description="Domain of unknown function DX" evidence="2">
    <location>
        <begin position="78"/>
        <end position="153"/>
    </location>
</feature>
<dbReference type="InParanoid" id="G0MLF6"/>
<keyword evidence="1" id="KW-0812">Transmembrane</keyword>
<gene>
    <name evidence="3" type="ORF">CAEBREN_13750</name>
</gene>
<evidence type="ECO:0000313" key="4">
    <source>
        <dbReference type="Proteomes" id="UP000008068"/>
    </source>
</evidence>
<name>G0MLF6_CAEBE</name>